<evidence type="ECO:0000256" key="1">
    <source>
        <dbReference type="ARBA" id="ARBA00022723"/>
    </source>
</evidence>
<sequence length="77" mass="8304">MSGGSRGSAPTGPGTAAPAPRVTSRILRHPHQRKGLVSLRLCTAENGVRDVIVSKRQGELYRLARDAEWGDGRPRTD</sequence>
<dbReference type="Proteomes" id="UP001603978">
    <property type="component" value="Unassembled WGS sequence"/>
</dbReference>
<keyword evidence="7" id="KW-1185">Reference proteome</keyword>
<dbReference type="Pfam" id="PF09243">
    <property type="entry name" value="Rsm22"/>
    <property type="match status" value="1"/>
</dbReference>
<feature type="region of interest" description="Disordered" evidence="5">
    <location>
        <begin position="1"/>
        <end position="22"/>
    </location>
</feature>
<evidence type="ECO:0000313" key="6">
    <source>
        <dbReference type="EMBL" id="MFG1703071.1"/>
    </source>
</evidence>
<dbReference type="EMBL" id="JBICRM010000004">
    <property type="protein sequence ID" value="MFG1703071.1"/>
    <property type="molecule type" value="Genomic_DNA"/>
</dbReference>
<keyword evidence="3" id="KW-0408">Iron</keyword>
<organism evidence="6 7">
    <name type="scientific">Nonomuraea marmarensis</name>
    <dbReference type="NCBI Taxonomy" id="3351344"/>
    <lineage>
        <taxon>Bacteria</taxon>
        <taxon>Bacillati</taxon>
        <taxon>Actinomycetota</taxon>
        <taxon>Actinomycetes</taxon>
        <taxon>Streptosporangiales</taxon>
        <taxon>Streptosporangiaceae</taxon>
        <taxon>Nonomuraea</taxon>
    </lineage>
</organism>
<evidence type="ECO:0000256" key="3">
    <source>
        <dbReference type="ARBA" id="ARBA00023004"/>
    </source>
</evidence>
<evidence type="ECO:0000256" key="4">
    <source>
        <dbReference type="ARBA" id="ARBA00023014"/>
    </source>
</evidence>
<evidence type="ECO:0000313" key="7">
    <source>
        <dbReference type="Proteomes" id="UP001603978"/>
    </source>
</evidence>
<proteinExistence type="predicted"/>
<protein>
    <submittedName>
        <fullName evidence="6">Small ribosomal subunit Rsm22 family protein</fullName>
    </submittedName>
</protein>
<name>A0ABW7A6V4_9ACTN</name>
<comment type="caution">
    <text evidence="6">The sequence shown here is derived from an EMBL/GenBank/DDBJ whole genome shotgun (WGS) entry which is preliminary data.</text>
</comment>
<keyword evidence="4" id="KW-0411">Iron-sulfur</keyword>
<dbReference type="InterPro" id="IPR015324">
    <property type="entry name" value="Ribosomal_Rsm22-like"/>
</dbReference>
<keyword evidence="1" id="KW-0479">Metal-binding</keyword>
<keyword evidence="2" id="KW-0809">Transit peptide</keyword>
<dbReference type="RefSeq" id="WP_393163452.1">
    <property type="nucleotide sequence ID" value="NZ_JBICRM010000004.1"/>
</dbReference>
<feature type="compositionally biased region" description="Low complexity" evidence="5">
    <location>
        <begin position="9"/>
        <end position="20"/>
    </location>
</feature>
<gene>
    <name evidence="6" type="ORF">ACFLIM_07750</name>
</gene>
<reference evidence="6 7" key="1">
    <citation type="submission" date="2024-10" db="EMBL/GenBank/DDBJ databases">
        <authorList>
            <person name="Topkara A.R."/>
            <person name="Saygin H."/>
        </authorList>
    </citation>
    <scope>NUCLEOTIDE SEQUENCE [LARGE SCALE GENOMIC DNA]</scope>
    <source>
        <strain evidence="6 7">M3C6</strain>
    </source>
</reference>
<evidence type="ECO:0000256" key="2">
    <source>
        <dbReference type="ARBA" id="ARBA00022946"/>
    </source>
</evidence>
<evidence type="ECO:0000256" key="5">
    <source>
        <dbReference type="SAM" id="MobiDB-lite"/>
    </source>
</evidence>
<accession>A0ABW7A6V4</accession>